<reference evidence="1 2" key="1">
    <citation type="submission" date="2021-05" db="EMBL/GenBank/DDBJ databases">
        <title>Genome Assembly of Synthetic Allotetraploid Brassica napus Reveals Homoeologous Exchanges between Subgenomes.</title>
        <authorList>
            <person name="Davis J.T."/>
        </authorList>
    </citation>
    <scope>NUCLEOTIDE SEQUENCE [LARGE SCALE GENOMIC DNA]</scope>
    <source>
        <strain evidence="2">cv. Da-Ae</strain>
        <tissue evidence="1">Seedling</tissue>
    </source>
</reference>
<gene>
    <name evidence="1" type="ORF">HID58_041493</name>
</gene>
<dbReference type="Proteomes" id="UP000824890">
    <property type="component" value="Unassembled WGS sequence"/>
</dbReference>
<organism evidence="1 2">
    <name type="scientific">Brassica napus</name>
    <name type="common">Rape</name>
    <dbReference type="NCBI Taxonomy" id="3708"/>
    <lineage>
        <taxon>Eukaryota</taxon>
        <taxon>Viridiplantae</taxon>
        <taxon>Streptophyta</taxon>
        <taxon>Embryophyta</taxon>
        <taxon>Tracheophyta</taxon>
        <taxon>Spermatophyta</taxon>
        <taxon>Magnoliopsida</taxon>
        <taxon>eudicotyledons</taxon>
        <taxon>Gunneridae</taxon>
        <taxon>Pentapetalae</taxon>
        <taxon>rosids</taxon>
        <taxon>malvids</taxon>
        <taxon>Brassicales</taxon>
        <taxon>Brassicaceae</taxon>
        <taxon>Brassiceae</taxon>
        <taxon>Brassica</taxon>
    </lineage>
</organism>
<protein>
    <submittedName>
        <fullName evidence="1">Uncharacterized protein</fullName>
    </submittedName>
</protein>
<accession>A0ABQ8BCL1</accession>
<name>A0ABQ8BCL1_BRANA</name>
<dbReference type="EMBL" id="JAGKQM010000011">
    <property type="protein sequence ID" value="KAH0901990.1"/>
    <property type="molecule type" value="Genomic_DNA"/>
</dbReference>
<proteinExistence type="predicted"/>
<sequence>MFWFKSRAHKIPFHSFELEENMCALHGAEMKMFRLLPPQLLKSMAQNLCLLSVNLMKTLVFSLAFCRTINVSCYELNPLIYSCLVRDFGLSKCKTATFLSTKSGKGTWICGCPEVLSNEPSNENPSTAHKGLQFRLSFAVLEDV</sequence>
<keyword evidence="2" id="KW-1185">Reference proteome</keyword>
<evidence type="ECO:0000313" key="1">
    <source>
        <dbReference type="EMBL" id="KAH0901990.1"/>
    </source>
</evidence>
<comment type="caution">
    <text evidence="1">The sequence shown here is derived from an EMBL/GenBank/DDBJ whole genome shotgun (WGS) entry which is preliminary data.</text>
</comment>
<evidence type="ECO:0000313" key="2">
    <source>
        <dbReference type="Proteomes" id="UP000824890"/>
    </source>
</evidence>